<organism evidence="3 4">
    <name type="scientific">Hymenobacter gummosus</name>
    <dbReference type="NCBI Taxonomy" id="1776032"/>
    <lineage>
        <taxon>Bacteria</taxon>
        <taxon>Pseudomonadati</taxon>
        <taxon>Bacteroidota</taxon>
        <taxon>Cytophagia</taxon>
        <taxon>Cytophagales</taxon>
        <taxon>Hymenobacteraceae</taxon>
        <taxon>Hymenobacter</taxon>
    </lineage>
</organism>
<dbReference type="Proteomes" id="UP000282184">
    <property type="component" value="Unassembled WGS sequence"/>
</dbReference>
<dbReference type="Pfam" id="PF13239">
    <property type="entry name" value="2TM"/>
    <property type="match status" value="1"/>
</dbReference>
<evidence type="ECO:0000313" key="4">
    <source>
        <dbReference type="Proteomes" id="UP000282184"/>
    </source>
</evidence>
<dbReference type="AlphaFoldDB" id="A0A3S0H7Q3"/>
<evidence type="ECO:0000256" key="1">
    <source>
        <dbReference type="SAM" id="Phobius"/>
    </source>
</evidence>
<keyword evidence="1" id="KW-1133">Transmembrane helix</keyword>
<evidence type="ECO:0000313" key="3">
    <source>
        <dbReference type="EMBL" id="RTQ50780.1"/>
    </source>
</evidence>
<keyword evidence="4" id="KW-1185">Reference proteome</keyword>
<feature type="transmembrane region" description="Helical" evidence="1">
    <location>
        <begin position="21"/>
        <end position="43"/>
    </location>
</feature>
<dbReference type="EMBL" id="RXOF01000004">
    <property type="protein sequence ID" value="RTQ50780.1"/>
    <property type="molecule type" value="Genomic_DNA"/>
</dbReference>
<accession>A0A3S0H7Q3</accession>
<comment type="caution">
    <text evidence="3">The sequence shown here is derived from an EMBL/GenBank/DDBJ whole genome shotgun (WGS) entry which is preliminary data.</text>
</comment>
<protein>
    <submittedName>
        <fullName evidence="3">2TM domain-containing protein</fullName>
    </submittedName>
</protein>
<dbReference type="RefSeq" id="WP_126692846.1">
    <property type="nucleotide sequence ID" value="NZ_RXOF01000004.1"/>
</dbReference>
<keyword evidence="1" id="KW-0472">Membrane</keyword>
<feature type="transmembrane region" description="Helical" evidence="1">
    <location>
        <begin position="55"/>
        <end position="76"/>
    </location>
</feature>
<gene>
    <name evidence="3" type="ORF">EJV47_09160</name>
</gene>
<proteinExistence type="predicted"/>
<feature type="domain" description="2TM" evidence="2">
    <location>
        <begin position="17"/>
        <end position="90"/>
    </location>
</feature>
<evidence type="ECO:0000259" key="2">
    <source>
        <dbReference type="Pfam" id="PF13239"/>
    </source>
</evidence>
<name>A0A3S0H7Q3_9BACT</name>
<dbReference type="OrthoDB" id="8965954at2"/>
<dbReference type="InterPro" id="IPR025698">
    <property type="entry name" value="2TM_dom"/>
</dbReference>
<reference evidence="3 4" key="1">
    <citation type="submission" date="2018-12" db="EMBL/GenBank/DDBJ databases">
        <title>Hymenobacter gummosus sp. nov., isolated from a spring.</title>
        <authorList>
            <person name="Nie L."/>
        </authorList>
    </citation>
    <scope>NUCLEOTIDE SEQUENCE [LARGE SCALE GENOMIC DNA]</scope>
    <source>
        <strain evidence="3 4">KCTC 52166</strain>
    </source>
</reference>
<keyword evidence="1" id="KW-0812">Transmembrane</keyword>
<sequence>MNAPLQDRDPQLWRLARRRAAFKSHLVTYLLVNALLWAIWYFTGADSYNFVPWPVWPTLFWGLGLGIQGLTTYGFVSEQSWSEREYQQLLRDKEAGRL</sequence>